<evidence type="ECO:0000256" key="2">
    <source>
        <dbReference type="ARBA" id="ARBA00022814"/>
    </source>
</evidence>
<dbReference type="GO" id="GO:0005829">
    <property type="term" value="C:cytosol"/>
    <property type="evidence" value="ECO:0007669"/>
    <property type="project" value="TreeGrafter"/>
</dbReference>
<dbReference type="OrthoDB" id="9789556at2"/>
<evidence type="ECO:0000256" key="4">
    <source>
        <dbReference type="ARBA" id="ARBA00023015"/>
    </source>
</evidence>
<keyword evidence="5 6" id="KW-0804">Transcription</keyword>
<evidence type="ECO:0000256" key="5">
    <source>
        <dbReference type="ARBA" id="ARBA00023163"/>
    </source>
</evidence>
<keyword evidence="3 6" id="KW-0694">RNA-binding</keyword>
<dbReference type="GO" id="GO:0006353">
    <property type="term" value="P:DNA-templated transcription termination"/>
    <property type="evidence" value="ECO:0007669"/>
    <property type="project" value="UniProtKB-UniRule"/>
</dbReference>
<gene>
    <name evidence="6" type="primary">nusB</name>
    <name evidence="9" type="ORF">RF819_17855</name>
</gene>
<dbReference type="PANTHER" id="PTHR11078">
    <property type="entry name" value="N UTILIZATION SUBSTANCE PROTEIN B-RELATED"/>
    <property type="match status" value="1"/>
</dbReference>
<dbReference type="Gene3D" id="1.10.940.10">
    <property type="entry name" value="NusB-like"/>
    <property type="match status" value="1"/>
</dbReference>
<dbReference type="Proteomes" id="UP000190750">
    <property type="component" value="Unassembled WGS sequence"/>
</dbReference>
<dbReference type="InterPro" id="IPR006027">
    <property type="entry name" value="NusB_RsmB_TIM44"/>
</dbReference>
<dbReference type="Pfam" id="PF01029">
    <property type="entry name" value="NusB"/>
    <property type="match status" value="1"/>
</dbReference>
<evidence type="ECO:0000256" key="3">
    <source>
        <dbReference type="ARBA" id="ARBA00022884"/>
    </source>
</evidence>
<dbReference type="PANTHER" id="PTHR11078:SF3">
    <property type="entry name" value="ANTITERMINATION NUSB DOMAIN-CONTAINING PROTEIN"/>
    <property type="match status" value="1"/>
</dbReference>
<keyword evidence="4 6" id="KW-0805">Transcription regulation</keyword>
<feature type="domain" description="NusB/RsmB/TIM44" evidence="8">
    <location>
        <begin position="37"/>
        <end position="161"/>
    </location>
</feature>
<dbReference type="NCBIfam" id="TIGR01951">
    <property type="entry name" value="nusB"/>
    <property type="match status" value="1"/>
</dbReference>
<reference evidence="9 10" key="1">
    <citation type="submission" date="2017-01" db="EMBL/GenBank/DDBJ databases">
        <title>Genome sequencing of Rhodoferax fermentans JCM 7819.</title>
        <authorList>
            <person name="Kim Y.J."/>
            <person name="Farh M.E.-A."/>
            <person name="Yang D.-C."/>
        </authorList>
    </citation>
    <scope>NUCLEOTIDE SEQUENCE [LARGE SCALE GENOMIC DNA]</scope>
    <source>
        <strain evidence="9 10">JCM 7819</strain>
    </source>
</reference>
<dbReference type="HAMAP" id="MF_00073">
    <property type="entry name" value="NusB"/>
    <property type="match status" value="1"/>
</dbReference>
<organism evidence="9 10">
    <name type="scientific">Rhodoferax fermentans</name>
    <dbReference type="NCBI Taxonomy" id="28066"/>
    <lineage>
        <taxon>Bacteria</taxon>
        <taxon>Pseudomonadati</taxon>
        <taxon>Pseudomonadota</taxon>
        <taxon>Betaproteobacteria</taxon>
        <taxon>Burkholderiales</taxon>
        <taxon>Comamonadaceae</taxon>
        <taxon>Rhodoferax</taxon>
    </lineage>
</organism>
<name>A0A1T1AWI8_RHOFE</name>
<proteinExistence type="inferred from homology"/>
<comment type="caution">
    <text evidence="9">The sequence shown here is derived from an EMBL/GenBank/DDBJ whole genome shotgun (WGS) entry which is preliminary data.</text>
</comment>
<dbReference type="AlphaFoldDB" id="A0A1T1AWI8"/>
<comment type="similarity">
    <text evidence="1 6">Belongs to the NusB family.</text>
</comment>
<protein>
    <recommendedName>
        <fullName evidence="6">Transcription antitermination protein NusB</fullName>
    </recommendedName>
    <alternativeName>
        <fullName evidence="6">Antitermination factor NusB</fullName>
    </alternativeName>
</protein>
<dbReference type="SUPFAM" id="SSF48013">
    <property type="entry name" value="NusB-like"/>
    <property type="match status" value="1"/>
</dbReference>
<feature type="region of interest" description="Disordered" evidence="7">
    <location>
        <begin position="1"/>
        <end position="37"/>
    </location>
</feature>
<dbReference type="GO" id="GO:0031564">
    <property type="term" value="P:transcription antitermination"/>
    <property type="evidence" value="ECO:0007669"/>
    <property type="project" value="UniProtKB-KW"/>
</dbReference>
<dbReference type="STRING" id="28066.RF819_17855"/>
<evidence type="ECO:0000256" key="1">
    <source>
        <dbReference type="ARBA" id="ARBA00005952"/>
    </source>
</evidence>
<keyword evidence="2 6" id="KW-0889">Transcription antitermination</keyword>
<keyword evidence="10" id="KW-1185">Reference proteome</keyword>
<evidence type="ECO:0000256" key="6">
    <source>
        <dbReference type="HAMAP-Rule" id="MF_00073"/>
    </source>
</evidence>
<comment type="function">
    <text evidence="6">Involved in transcription antitermination. Required for transcription of ribosomal RNA (rRNA) genes. Binds specifically to the boxA antiterminator sequence of the ribosomal RNA (rrn) operons.</text>
</comment>
<evidence type="ECO:0000313" key="9">
    <source>
        <dbReference type="EMBL" id="OOV08325.1"/>
    </source>
</evidence>
<dbReference type="GO" id="GO:0003723">
    <property type="term" value="F:RNA binding"/>
    <property type="evidence" value="ECO:0007669"/>
    <property type="project" value="UniProtKB-UniRule"/>
</dbReference>
<dbReference type="InterPro" id="IPR035926">
    <property type="entry name" value="NusB-like_sf"/>
</dbReference>
<accession>A0A1T1AWI8</accession>
<dbReference type="InterPro" id="IPR011605">
    <property type="entry name" value="NusB_fam"/>
</dbReference>
<dbReference type="EMBL" id="MTJN01000002">
    <property type="protein sequence ID" value="OOV08325.1"/>
    <property type="molecule type" value="Genomic_DNA"/>
</dbReference>
<evidence type="ECO:0000259" key="8">
    <source>
        <dbReference type="Pfam" id="PF01029"/>
    </source>
</evidence>
<sequence length="179" mass="19556">MSESSHPGPSKRPPRQPRKGLTSTGARKAASKSDRSRSREFALQGLYQVLVGKNSLEDVDLFTRDLAGFSKADALHFDALLHGCAEHAEELDAQIQPVLDRPLAEISPIEHACMWIGVYEFAHCPDVPWRVVLNECIELAKEFGGTDGHKYVNAVLNSLARSLRAPEVAADRPSGRASA</sequence>
<evidence type="ECO:0000313" key="10">
    <source>
        <dbReference type="Proteomes" id="UP000190750"/>
    </source>
</evidence>
<dbReference type="RefSeq" id="WP_078366205.1">
    <property type="nucleotide sequence ID" value="NZ_MTJN01000002.1"/>
</dbReference>
<evidence type="ECO:0000256" key="7">
    <source>
        <dbReference type="SAM" id="MobiDB-lite"/>
    </source>
</evidence>